<dbReference type="RefSeq" id="XP_030833218.1">
    <property type="nucleotide sequence ID" value="XM_030977358.1"/>
</dbReference>
<protein>
    <submittedName>
        <fullName evidence="4">Uncharacterized protein</fullName>
    </submittedName>
</protein>
<evidence type="ECO:0000313" key="5">
    <source>
        <dbReference type="Proteomes" id="UP000007110"/>
    </source>
</evidence>
<keyword evidence="2" id="KW-0472">Membrane</keyword>
<reference evidence="5" key="1">
    <citation type="submission" date="2015-02" db="EMBL/GenBank/DDBJ databases">
        <title>Genome sequencing for Strongylocentrotus purpuratus.</title>
        <authorList>
            <person name="Murali S."/>
            <person name="Liu Y."/>
            <person name="Vee V."/>
            <person name="English A."/>
            <person name="Wang M."/>
            <person name="Skinner E."/>
            <person name="Han Y."/>
            <person name="Muzny D.M."/>
            <person name="Worley K.C."/>
            <person name="Gibbs R.A."/>
        </authorList>
    </citation>
    <scope>NUCLEOTIDE SEQUENCE</scope>
</reference>
<feature type="compositionally biased region" description="Low complexity" evidence="1">
    <location>
        <begin position="80"/>
        <end position="90"/>
    </location>
</feature>
<evidence type="ECO:0000256" key="3">
    <source>
        <dbReference type="SAM" id="SignalP"/>
    </source>
</evidence>
<name>A0A7M7N9B0_STRPU</name>
<dbReference type="OMA" id="KYRHNSP"/>
<evidence type="ECO:0000313" key="4">
    <source>
        <dbReference type="EnsemblMetazoa" id="XP_030833218"/>
    </source>
</evidence>
<reference evidence="4" key="2">
    <citation type="submission" date="2021-01" db="UniProtKB">
        <authorList>
            <consortium name="EnsemblMetazoa"/>
        </authorList>
    </citation>
    <scope>IDENTIFICATION</scope>
</reference>
<feature type="signal peptide" evidence="3">
    <location>
        <begin position="1"/>
        <end position="23"/>
    </location>
</feature>
<keyword evidence="2" id="KW-0812">Transmembrane</keyword>
<dbReference type="GeneID" id="115920764"/>
<accession>A0A7M7N9B0</accession>
<proteinExistence type="predicted"/>
<dbReference type="Proteomes" id="UP000007110">
    <property type="component" value="Unassembled WGS sequence"/>
</dbReference>
<evidence type="ECO:0000256" key="1">
    <source>
        <dbReference type="SAM" id="MobiDB-lite"/>
    </source>
</evidence>
<keyword evidence="3" id="KW-0732">Signal</keyword>
<feature type="compositionally biased region" description="Polar residues" evidence="1">
    <location>
        <begin position="100"/>
        <end position="117"/>
    </location>
</feature>
<dbReference type="KEGG" id="spu:115920764"/>
<dbReference type="InParanoid" id="A0A7M7N9B0"/>
<feature type="chain" id="PRO_5029453872" evidence="3">
    <location>
        <begin position="24"/>
        <end position="238"/>
    </location>
</feature>
<dbReference type="AlphaFoldDB" id="A0A7M7N9B0"/>
<keyword evidence="5" id="KW-1185">Reference proteome</keyword>
<evidence type="ECO:0000256" key="2">
    <source>
        <dbReference type="SAM" id="Phobius"/>
    </source>
</evidence>
<feature type="region of interest" description="Disordered" evidence="1">
    <location>
        <begin position="71"/>
        <end position="150"/>
    </location>
</feature>
<keyword evidence="2" id="KW-1133">Transmembrane helix</keyword>
<sequence>MPSVTGLGALLLTALACCVGILAQQPDTPTTTLNVTTNTTINTTLWRTVTLNATYASRPVAPTLLPVAPYPRPATPTPRPAVLTTSAPRGGAPGARPGGHSTSSESSKEIQQAASSDSSEEIHQAAPPPVAPRARLAPTEPAPVTPSPALRAAPTGSIVWVNQALPGPNIEVGLNKNGAAGIHLPRKGSQSSQGEGASSSASGVGVGVAVAVVAAIVVGSVIFVIKKYRHNSPALVEA</sequence>
<feature type="transmembrane region" description="Helical" evidence="2">
    <location>
        <begin position="204"/>
        <end position="225"/>
    </location>
</feature>
<dbReference type="EnsemblMetazoa" id="XM_030977358">
    <property type="protein sequence ID" value="XP_030833218"/>
    <property type="gene ID" value="LOC115920764"/>
</dbReference>
<organism evidence="4 5">
    <name type="scientific">Strongylocentrotus purpuratus</name>
    <name type="common">Purple sea urchin</name>
    <dbReference type="NCBI Taxonomy" id="7668"/>
    <lineage>
        <taxon>Eukaryota</taxon>
        <taxon>Metazoa</taxon>
        <taxon>Echinodermata</taxon>
        <taxon>Eleutherozoa</taxon>
        <taxon>Echinozoa</taxon>
        <taxon>Echinoidea</taxon>
        <taxon>Euechinoidea</taxon>
        <taxon>Echinacea</taxon>
        <taxon>Camarodonta</taxon>
        <taxon>Echinidea</taxon>
        <taxon>Strongylocentrotidae</taxon>
        <taxon>Strongylocentrotus</taxon>
    </lineage>
</organism>